<accession>A0ACA9L309</accession>
<evidence type="ECO:0000313" key="1">
    <source>
        <dbReference type="EMBL" id="CAG8507960.1"/>
    </source>
</evidence>
<proteinExistence type="predicted"/>
<dbReference type="EMBL" id="CAJVPU010002812">
    <property type="protein sequence ID" value="CAG8507960.1"/>
    <property type="molecule type" value="Genomic_DNA"/>
</dbReference>
<name>A0ACA9L309_9GLOM</name>
<sequence>MKPTKAKETYDCGQKEIEVERDKRKRIKTKKNKVEILVNTRAPIWKRHDVERDDCKVPDRSQDSAVRRKEKSNSDSEVKHGYDAGAAKNEVGSRIFDPGGILLESY</sequence>
<comment type="caution">
    <text evidence="1">The sequence shown here is derived from an EMBL/GenBank/DDBJ whole genome shotgun (WGS) entry which is preliminary data.</text>
</comment>
<keyword evidence="2" id="KW-1185">Reference proteome</keyword>
<dbReference type="Proteomes" id="UP000789702">
    <property type="component" value="Unassembled WGS sequence"/>
</dbReference>
<organism evidence="1 2">
    <name type="scientific">Dentiscutata heterogama</name>
    <dbReference type="NCBI Taxonomy" id="1316150"/>
    <lineage>
        <taxon>Eukaryota</taxon>
        <taxon>Fungi</taxon>
        <taxon>Fungi incertae sedis</taxon>
        <taxon>Mucoromycota</taxon>
        <taxon>Glomeromycotina</taxon>
        <taxon>Glomeromycetes</taxon>
        <taxon>Diversisporales</taxon>
        <taxon>Gigasporaceae</taxon>
        <taxon>Dentiscutata</taxon>
    </lineage>
</organism>
<reference evidence="1" key="1">
    <citation type="submission" date="2021-06" db="EMBL/GenBank/DDBJ databases">
        <authorList>
            <person name="Kallberg Y."/>
            <person name="Tangrot J."/>
            <person name="Rosling A."/>
        </authorList>
    </citation>
    <scope>NUCLEOTIDE SEQUENCE</scope>
    <source>
        <strain evidence="1">IL203A</strain>
    </source>
</reference>
<protein>
    <submittedName>
        <fullName evidence="1">11248_t:CDS:1</fullName>
    </submittedName>
</protein>
<gene>
    <name evidence="1" type="ORF">DHETER_LOCUS3319</name>
</gene>
<evidence type="ECO:0000313" key="2">
    <source>
        <dbReference type="Proteomes" id="UP000789702"/>
    </source>
</evidence>